<dbReference type="Gene3D" id="3.30.830.10">
    <property type="entry name" value="Metalloenzyme, LuxS/M16 peptidase-like"/>
    <property type="match status" value="4"/>
</dbReference>
<keyword evidence="3" id="KW-0732">Signal</keyword>
<feature type="domain" description="Peptidase M16 C-terminal" evidence="5">
    <location>
        <begin position="705"/>
        <end position="882"/>
    </location>
</feature>
<dbReference type="EMBL" id="BAABHV010000022">
    <property type="protein sequence ID" value="GAA5061686.1"/>
    <property type="molecule type" value="Genomic_DNA"/>
</dbReference>
<evidence type="ECO:0000259" key="5">
    <source>
        <dbReference type="Pfam" id="PF05193"/>
    </source>
</evidence>
<keyword evidence="2" id="KW-0645">Protease</keyword>
<evidence type="ECO:0000313" key="6">
    <source>
        <dbReference type="EMBL" id="GAA5061686.1"/>
    </source>
</evidence>
<evidence type="ECO:0000256" key="2">
    <source>
        <dbReference type="ARBA" id="ARBA00023049"/>
    </source>
</evidence>
<evidence type="ECO:0000259" key="4">
    <source>
        <dbReference type="Pfam" id="PF00675"/>
    </source>
</evidence>
<keyword evidence="7" id="KW-1185">Reference proteome</keyword>
<comment type="caution">
    <text evidence="6">The sequence shown here is derived from an EMBL/GenBank/DDBJ whole genome shotgun (WGS) entry which is preliminary data.</text>
</comment>
<evidence type="ECO:0000256" key="3">
    <source>
        <dbReference type="SAM" id="SignalP"/>
    </source>
</evidence>
<evidence type="ECO:0000313" key="7">
    <source>
        <dbReference type="Proteomes" id="UP001500518"/>
    </source>
</evidence>
<accession>A0ABP9KPE8</accession>
<dbReference type="PANTHER" id="PTHR11851">
    <property type="entry name" value="METALLOPROTEASE"/>
    <property type="match status" value="1"/>
</dbReference>
<feature type="signal peptide" evidence="3">
    <location>
        <begin position="1"/>
        <end position="41"/>
    </location>
</feature>
<gene>
    <name evidence="6" type="ORF">GCM10023208_31330</name>
</gene>
<proteinExistence type="inferred from homology"/>
<feature type="chain" id="PRO_5047519913" evidence="3">
    <location>
        <begin position="42"/>
        <end position="976"/>
    </location>
</feature>
<dbReference type="Pfam" id="PF05193">
    <property type="entry name" value="Peptidase_M16_C"/>
    <property type="match status" value="2"/>
</dbReference>
<sequence length="976" mass="104985">MKRLSFEARRAIPFHMKRSLALRTLAPLAAALVLAGCSTTAATPAETAAAQTLEAEPQIASLDDIIAAVDIPYETFTLDNGLTTIVHTDRKSPLVGVTVYYRVGSKHEPRGRTGFAHLFEHIMFTGSENVDNFDIPLEAAGSTGTNGSTSYDRTNYVETVPTGALDLALMMEADRMGYLLGAVTQERLDNQRAVVQNEKRQGDNQPYGLINYQLSEGLLPVGHPYRHSVIGSMADLSAASLLDVREWFTDNYGPNNVVLSLTGDIDAETARPMVERWFGAIPRGPEVEQFDAGPVTLAEPRSDTMTDQVPQVLLVRAWTGPDMQHPDAVPLQVGMYILGGLASSRLDNAMVRGAELATSVSAAYQAYEQIGYAQTYVQVRPDKSQDEAQALLETEIARLIAEGPTQDELDRATTQIASSLVGSLERIGGFGGKGSILAEGLLYTGNADFYRTELERMAQLLPEDVRAAMERWLSRPAYNLAVVPGERTLDGGAMGGWGDEHLTPAPEPDTGVDIEVTRTGPEIPLPTPEPVGELTFPQVERATLSNGIEVVLARRASVPKVSLALTFDAGSVVDPAGQYGTHATMVDLLSEGTTTRSALDIAVKQETLGASLSFDAGSETTAAFLSALSPNLQPSLELLADVVRNPAFAPDAMERVKSQRTAGVAQELSSPAGLANRAFYALVYGETHPYAYASTAGDAEVIGALTREDMVAEHAEWIRPATATITAVGDVTIDELVAALEATLGDWQDPATPVPAKDVDQTLPLANAPRVVVVNRPNSPSSYLVLGRPARIAGWQPGMEALDLANEVIGSGFLSRLNNDLRETKGWTYGIGSSLPNAQGPRTFRIATQVQADRTADSIEVILDQLEAFPASRPVDAVELQRVTDGNVRNLPNRFETNGQVLGALLSNQNAGRDDRYQTLLPQLYSAIDAEDINAAARDYLQPENITIVVVGDRETVEPQLENLDIDVTYVEADSL</sequence>
<protein>
    <submittedName>
        <fullName evidence="6">Pitrilysin family protein</fullName>
    </submittedName>
</protein>
<dbReference type="InterPro" id="IPR050361">
    <property type="entry name" value="MPP/UQCRC_Complex"/>
</dbReference>
<dbReference type="SUPFAM" id="SSF63411">
    <property type="entry name" value="LuxS/MPP-like metallohydrolase"/>
    <property type="match status" value="4"/>
</dbReference>
<keyword evidence="2" id="KW-0482">Metalloprotease</keyword>
<organism evidence="6 7">
    <name type="scientific">Erythrobacter westpacificensis</name>
    <dbReference type="NCBI Taxonomy" id="1055231"/>
    <lineage>
        <taxon>Bacteria</taxon>
        <taxon>Pseudomonadati</taxon>
        <taxon>Pseudomonadota</taxon>
        <taxon>Alphaproteobacteria</taxon>
        <taxon>Sphingomonadales</taxon>
        <taxon>Erythrobacteraceae</taxon>
        <taxon>Erythrobacter/Porphyrobacter group</taxon>
        <taxon>Erythrobacter</taxon>
    </lineage>
</organism>
<dbReference type="InterPro" id="IPR011249">
    <property type="entry name" value="Metalloenz_LuxS/M16"/>
</dbReference>
<dbReference type="InterPro" id="IPR007863">
    <property type="entry name" value="Peptidase_M16_C"/>
</dbReference>
<dbReference type="InterPro" id="IPR011765">
    <property type="entry name" value="Pept_M16_N"/>
</dbReference>
<comment type="similarity">
    <text evidence="1">Belongs to the peptidase M16 family.</text>
</comment>
<feature type="domain" description="Peptidase M16 N-terminal" evidence="4">
    <location>
        <begin position="88"/>
        <end position="205"/>
    </location>
</feature>
<evidence type="ECO:0000256" key="1">
    <source>
        <dbReference type="ARBA" id="ARBA00007261"/>
    </source>
</evidence>
<dbReference type="Proteomes" id="UP001500518">
    <property type="component" value="Unassembled WGS sequence"/>
</dbReference>
<feature type="domain" description="Peptidase M16 N-terminal" evidence="4">
    <location>
        <begin position="550"/>
        <end position="658"/>
    </location>
</feature>
<keyword evidence="2" id="KW-0378">Hydrolase</keyword>
<dbReference type="Pfam" id="PF00675">
    <property type="entry name" value="Peptidase_M16"/>
    <property type="match status" value="2"/>
</dbReference>
<feature type="domain" description="Peptidase M16 C-terminal" evidence="5">
    <location>
        <begin position="241"/>
        <end position="415"/>
    </location>
</feature>
<name>A0ABP9KPE8_9SPHN</name>
<dbReference type="PANTHER" id="PTHR11851:SF49">
    <property type="entry name" value="MITOCHONDRIAL-PROCESSING PEPTIDASE SUBUNIT ALPHA"/>
    <property type="match status" value="1"/>
</dbReference>
<reference evidence="7" key="1">
    <citation type="journal article" date="2019" name="Int. J. Syst. Evol. Microbiol.">
        <title>The Global Catalogue of Microorganisms (GCM) 10K type strain sequencing project: providing services to taxonomists for standard genome sequencing and annotation.</title>
        <authorList>
            <consortium name="The Broad Institute Genomics Platform"/>
            <consortium name="The Broad Institute Genome Sequencing Center for Infectious Disease"/>
            <person name="Wu L."/>
            <person name="Ma J."/>
        </authorList>
    </citation>
    <scope>NUCLEOTIDE SEQUENCE [LARGE SCALE GENOMIC DNA]</scope>
    <source>
        <strain evidence="7">JCM 18014</strain>
    </source>
</reference>